<accession>A0A158BUF2</accession>
<evidence type="ECO:0000313" key="3">
    <source>
        <dbReference type="Proteomes" id="UP000054911"/>
    </source>
</evidence>
<dbReference type="InterPro" id="IPR010753">
    <property type="entry name" value="DUF1330"/>
</dbReference>
<dbReference type="STRING" id="1777141.AWB80_04016"/>
<dbReference type="PANTHER" id="PTHR41521:SF4">
    <property type="entry name" value="BLR0684 PROTEIN"/>
    <property type="match status" value="1"/>
</dbReference>
<name>A0A158BUF2_9BURK</name>
<dbReference type="Proteomes" id="UP000054911">
    <property type="component" value="Unassembled WGS sequence"/>
</dbReference>
<dbReference type="RefSeq" id="WP_061176439.1">
    <property type="nucleotide sequence ID" value="NZ_FCOE02000013.1"/>
</dbReference>
<dbReference type="Pfam" id="PF07045">
    <property type="entry name" value="DUF1330"/>
    <property type="match status" value="1"/>
</dbReference>
<protein>
    <recommendedName>
        <fullName evidence="1">DUF1330 domain-containing protein</fullName>
    </recommendedName>
</protein>
<dbReference type="SUPFAM" id="SSF54909">
    <property type="entry name" value="Dimeric alpha+beta barrel"/>
    <property type="match status" value="1"/>
</dbReference>
<sequence>MEQPKGYWVIQCQEITDSSAMQKYAEAWIEIANEYGAKFVAGGKQTSTVEGPNKPRVLVVEFRSYQVALDCYYSEKYQKAKEFAQKAMERTFSIVEGV</sequence>
<reference evidence="2" key="1">
    <citation type="submission" date="2016-01" db="EMBL/GenBank/DDBJ databases">
        <authorList>
            <person name="Peeters C."/>
        </authorList>
    </citation>
    <scope>NUCLEOTIDE SEQUENCE [LARGE SCALE GENOMIC DNA]</scope>
    <source>
        <strain evidence="2">LMG 29323</strain>
    </source>
</reference>
<dbReference type="EMBL" id="FCOE02000013">
    <property type="protein sequence ID" value="SAK72887.1"/>
    <property type="molecule type" value="Genomic_DNA"/>
</dbReference>
<evidence type="ECO:0000259" key="1">
    <source>
        <dbReference type="Pfam" id="PF07045"/>
    </source>
</evidence>
<gene>
    <name evidence="2" type="ORF">AWB80_04016</name>
</gene>
<dbReference type="PANTHER" id="PTHR41521">
    <property type="match status" value="1"/>
</dbReference>
<comment type="caution">
    <text evidence="2">The sequence shown here is derived from an EMBL/GenBank/DDBJ whole genome shotgun (WGS) entry which is preliminary data.</text>
</comment>
<organism evidence="2 3">
    <name type="scientific">Caballeronia pedi</name>
    <dbReference type="NCBI Taxonomy" id="1777141"/>
    <lineage>
        <taxon>Bacteria</taxon>
        <taxon>Pseudomonadati</taxon>
        <taxon>Pseudomonadota</taxon>
        <taxon>Betaproteobacteria</taxon>
        <taxon>Burkholderiales</taxon>
        <taxon>Burkholderiaceae</taxon>
        <taxon>Caballeronia</taxon>
    </lineage>
</organism>
<dbReference type="AlphaFoldDB" id="A0A158BUF2"/>
<feature type="domain" description="DUF1330" evidence="1">
    <location>
        <begin position="5"/>
        <end position="98"/>
    </location>
</feature>
<dbReference type="InterPro" id="IPR011008">
    <property type="entry name" value="Dimeric_a/b-barrel"/>
</dbReference>
<proteinExistence type="predicted"/>
<keyword evidence="3" id="KW-1185">Reference proteome</keyword>
<dbReference type="OrthoDB" id="516779at2"/>
<evidence type="ECO:0000313" key="2">
    <source>
        <dbReference type="EMBL" id="SAK72887.1"/>
    </source>
</evidence>
<dbReference type="Gene3D" id="3.30.70.100">
    <property type="match status" value="1"/>
</dbReference>